<dbReference type="Pfam" id="PF05795">
    <property type="entry name" value="Plasmodium_Vir"/>
    <property type="match status" value="2"/>
</dbReference>
<feature type="compositionally biased region" description="Low complexity" evidence="1">
    <location>
        <begin position="591"/>
        <end position="600"/>
    </location>
</feature>
<keyword evidence="2" id="KW-0472">Membrane</keyword>
<feature type="region of interest" description="Disordered" evidence="1">
    <location>
        <begin position="574"/>
        <end position="602"/>
    </location>
</feature>
<evidence type="ECO:0000313" key="3">
    <source>
        <dbReference type="EMBL" id="SBT00949.1"/>
    </source>
</evidence>
<gene>
    <name evidence="3" type="ORF">POVCU1_063530</name>
</gene>
<protein>
    <submittedName>
        <fullName evidence="3">PIR Superfamily Protein</fullName>
    </submittedName>
</protein>
<dbReference type="InterPro" id="IPR008780">
    <property type="entry name" value="Plasmodium_Vir"/>
</dbReference>
<evidence type="ECO:0000256" key="2">
    <source>
        <dbReference type="SAM" id="Phobius"/>
    </source>
</evidence>
<reference evidence="4" key="1">
    <citation type="submission" date="2016-05" db="EMBL/GenBank/DDBJ databases">
        <authorList>
            <person name="Naeem Raeece"/>
        </authorList>
    </citation>
    <scope>NUCLEOTIDE SEQUENCE [LARGE SCALE GENOMIC DNA]</scope>
</reference>
<feature type="transmembrane region" description="Helical" evidence="2">
    <location>
        <begin position="613"/>
        <end position="633"/>
    </location>
</feature>
<keyword evidence="2" id="KW-0812">Transmembrane</keyword>
<organism evidence="3 4">
    <name type="scientific">Plasmodium ovale curtisi</name>
    <dbReference type="NCBI Taxonomy" id="864141"/>
    <lineage>
        <taxon>Eukaryota</taxon>
        <taxon>Sar</taxon>
        <taxon>Alveolata</taxon>
        <taxon>Apicomplexa</taxon>
        <taxon>Aconoidasida</taxon>
        <taxon>Haemosporida</taxon>
        <taxon>Plasmodiidae</taxon>
        <taxon>Plasmodium</taxon>
        <taxon>Plasmodium (Plasmodium)</taxon>
    </lineage>
</organism>
<accession>A0A1A8X9K4</accession>
<dbReference type="Proteomes" id="UP000078546">
    <property type="component" value="Unassembled WGS sequence"/>
</dbReference>
<name>A0A1A8X9K4_PLAOA</name>
<keyword evidence="2" id="KW-1133">Transmembrane helix</keyword>
<dbReference type="AlphaFoldDB" id="A0A1A8X9K4"/>
<evidence type="ECO:0000313" key="4">
    <source>
        <dbReference type="Proteomes" id="UP000078546"/>
    </source>
</evidence>
<sequence>MSEDIVDKALKLLEGDESLHENSVLHNFYKKFSTDIKNAYAQYEACKEEEKKKKEKEKPIKSIVTCSLEEDNISLNTNLENFKTSSIQDNNRCDYLLQWMSNQIYECKNNTYCIIRLHNMFSKFWENSGCCEKKEGSNKGNCKETFVIEFDKEIIKNKKELYQFMENYNKIENAIYKNMSVKKETYCKYLKYVFDLYHFMESEVNEHVYEKYKKVLKHFENTFRDEDKLSKLKTECKYPNLSVMTKRELNNAILSSEVNFERFIPFDGNSFKYVIESPSEMDDILKETPSYKLYKEFEKKVEADTEKKYCTEIFKEVNKYQNEGIDICKKIINNFNKLYKNEIKTSVGNPCLHYKNWVYHEIWKFVINQSEYKNAKEIIYKFLDIQKGKNLRSSNPKNVCHYYFIFSDFIELNSKKEEKDLHDYFKYYHTIYENISAHISDKEKYKKYIQYIYELYKRHKIDWKCCDASYGVDPLCRHYFKCEEEYNPSDLLEILNGAKKEDIKKKYKTPPVVLFGEEKLTGDLKEEDVMRIQYGRCTKIYYPEDREKVFALRCDYKASNDHFGKFSNNLPDGKKKDNAKATTSTSITPVDMSDSSGMSNMEEEESNPVSYKIPTSVALGLGTAFIFFLYYKFTPFGSLFGKRNRGRTSFEDDFNEEYMQELYHGSEFEDVSPSKRRIQIAYQRA</sequence>
<evidence type="ECO:0000256" key="1">
    <source>
        <dbReference type="SAM" id="MobiDB-lite"/>
    </source>
</evidence>
<dbReference type="EMBL" id="FLQV01002205">
    <property type="protein sequence ID" value="SBT00949.1"/>
    <property type="molecule type" value="Genomic_DNA"/>
</dbReference>
<proteinExistence type="predicted"/>